<gene>
    <name evidence="1" type="ORF">H8S75_30955</name>
</gene>
<name>A0ABR7HGL6_9FIRM</name>
<sequence>MGLFGKKSEVIKEFRVVYYEGSLPGIISDDALKISAEGEFLVIDDLTNHNQVKLKLDKIYGIEIYTEKTYMEKYKGNAPLAGGKKDFYVFHYLTKDNIEKRFDLCDVSAKTMGEIAKLVKIVQKNVKPKTYEI</sequence>
<evidence type="ECO:0000313" key="2">
    <source>
        <dbReference type="Proteomes" id="UP000634672"/>
    </source>
</evidence>
<protein>
    <submittedName>
        <fullName evidence="1">Uncharacterized protein</fullName>
    </submittedName>
</protein>
<dbReference type="Proteomes" id="UP000634672">
    <property type="component" value="Unassembled WGS sequence"/>
</dbReference>
<accession>A0ABR7HGL6</accession>
<proteinExistence type="predicted"/>
<reference evidence="1 2" key="1">
    <citation type="submission" date="2020-08" db="EMBL/GenBank/DDBJ databases">
        <title>Genome public.</title>
        <authorList>
            <person name="Liu C."/>
            <person name="Sun Q."/>
        </authorList>
    </citation>
    <scope>NUCLEOTIDE SEQUENCE [LARGE SCALE GENOMIC DNA]</scope>
    <source>
        <strain evidence="1 2">NSJ-66</strain>
    </source>
</reference>
<organism evidence="1 2">
    <name type="scientific">Hungatella hominis</name>
    <dbReference type="NCBI Taxonomy" id="2763050"/>
    <lineage>
        <taxon>Bacteria</taxon>
        <taxon>Bacillati</taxon>
        <taxon>Bacillota</taxon>
        <taxon>Clostridia</taxon>
        <taxon>Lachnospirales</taxon>
        <taxon>Lachnospiraceae</taxon>
        <taxon>Hungatella</taxon>
    </lineage>
</organism>
<evidence type="ECO:0000313" key="1">
    <source>
        <dbReference type="EMBL" id="MBC5712329.1"/>
    </source>
</evidence>
<comment type="caution">
    <text evidence="1">The sequence shown here is derived from an EMBL/GenBank/DDBJ whole genome shotgun (WGS) entry which is preliminary data.</text>
</comment>
<dbReference type="RefSeq" id="WP_187024763.1">
    <property type="nucleotide sequence ID" value="NZ_JACOPB010000032.1"/>
</dbReference>
<dbReference type="EMBL" id="JACOPB010000032">
    <property type="protein sequence ID" value="MBC5712329.1"/>
    <property type="molecule type" value="Genomic_DNA"/>
</dbReference>
<keyword evidence="2" id="KW-1185">Reference proteome</keyword>